<dbReference type="AlphaFoldDB" id="A0A133XM15"/>
<dbReference type="PRINTS" id="PR00625">
    <property type="entry name" value="JDOMAIN"/>
</dbReference>
<dbReference type="GO" id="GO:0051787">
    <property type="term" value="F:misfolded protein binding"/>
    <property type="evidence" value="ECO:0007669"/>
    <property type="project" value="TreeGrafter"/>
</dbReference>
<dbReference type="Gene3D" id="1.10.287.110">
    <property type="entry name" value="DnaJ domain"/>
    <property type="match status" value="1"/>
</dbReference>
<keyword evidence="4" id="KW-1185">Reference proteome</keyword>
<dbReference type="InterPro" id="IPR018253">
    <property type="entry name" value="DnaJ_domain_CS"/>
</dbReference>
<gene>
    <name evidence="3" type="ORF">AT959_02695</name>
</gene>
<evidence type="ECO:0000259" key="2">
    <source>
        <dbReference type="PROSITE" id="PS50076"/>
    </source>
</evidence>
<dbReference type="SUPFAM" id="SSF46565">
    <property type="entry name" value="Chaperone J-domain"/>
    <property type="match status" value="1"/>
</dbReference>
<evidence type="ECO:0000256" key="1">
    <source>
        <dbReference type="ARBA" id="ARBA00023186"/>
    </source>
</evidence>
<dbReference type="PANTHER" id="PTHR44360:SF1">
    <property type="entry name" value="DNAJ HOMOLOG SUBFAMILY B MEMBER 9"/>
    <property type="match status" value="1"/>
</dbReference>
<accession>A0A133XM15</accession>
<sequence length="92" mass="10672">MKDYYGLLGVAPDASVEHIKTAYRRKAAQFHPDRNPEPDAAAKFRAVQEAYEVLTDTDRRKVYDETRRTSLIDEPLVVAREIWTNYLGNMQK</sequence>
<dbReference type="GO" id="GO:0051087">
    <property type="term" value="F:protein-folding chaperone binding"/>
    <property type="evidence" value="ECO:0007669"/>
    <property type="project" value="TreeGrafter"/>
</dbReference>
<dbReference type="PROSITE" id="PS00636">
    <property type="entry name" value="DNAJ_1"/>
    <property type="match status" value="1"/>
</dbReference>
<dbReference type="EMBL" id="LODL01000007">
    <property type="protein sequence ID" value="KXB31987.1"/>
    <property type="molecule type" value="Genomic_DNA"/>
</dbReference>
<dbReference type="GO" id="GO:0036503">
    <property type="term" value="P:ERAD pathway"/>
    <property type="evidence" value="ECO:0007669"/>
    <property type="project" value="TreeGrafter"/>
</dbReference>
<dbReference type="InterPro" id="IPR001623">
    <property type="entry name" value="DnaJ_domain"/>
</dbReference>
<dbReference type="SMART" id="SM00271">
    <property type="entry name" value="DnaJ"/>
    <property type="match status" value="1"/>
</dbReference>
<dbReference type="RefSeq" id="WP_066880314.1">
    <property type="nucleotide sequence ID" value="NZ_LODL01000007.1"/>
</dbReference>
<comment type="caution">
    <text evidence="3">The sequence shown here is derived from an EMBL/GenBank/DDBJ whole genome shotgun (WGS) entry which is preliminary data.</text>
</comment>
<dbReference type="Pfam" id="PF00226">
    <property type="entry name" value="DnaJ"/>
    <property type="match status" value="1"/>
</dbReference>
<dbReference type="InterPro" id="IPR036869">
    <property type="entry name" value="J_dom_sf"/>
</dbReference>
<dbReference type="PROSITE" id="PS50076">
    <property type="entry name" value="DNAJ_2"/>
    <property type="match status" value="1"/>
</dbReference>
<organism evidence="3 4">
    <name type="scientific">Dechloromonas denitrificans</name>
    <dbReference type="NCBI Taxonomy" id="281362"/>
    <lineage>
        <taxon>Bacteria</taxon>
        <taxon>Pseudomonadati</taxon>
        <taxon>Pseudomonadota</taxon>
        <taxon>Betaproteobacteria</taxon>
        <taxon>Rhodocyclales</taxon>
        <taxon>Azonexaceae</taxon>
        <taxon>Dechloromonas</taxon>
    </lineage>
</organism>
<dbReference type="PANTHER" id="PTHR44360">
    <property type="entry name" value="DNAJ HOMOLOG SUBFAMILY B MEMBER 9"/>
    <property type="match status" value="1"/>
</dbReference>
<dbReference type="InterPro" id="IPR051948">
    <property type="entry name" value="Hsp70_co-chaperone_J-domain"/>
</dbReference>
<evidence type="ECO:0000313" key="3">
    <source>
        <dbReference type="EMBL" id="KXB31987.1"/>
    </source>
</evidence>
<reference evidence="3 4" key="1">
    <citation type="submission" date="2015-12" db="EMBL/GenBank/DDBJ databases">
        <title>Nitrous oxide reduction kinetics distinguish bacteria harboring typical versus atypical NosZ.</title>
        <authorList>
            <person name="Yoon S."/>
            <person name="Nissen S."/>
            <person name="Park D."/>
            <person name="Sanford R.A."/>
            <person name="Loeffler F.E."/>
        </authorList>
    </citation>
    <scope>NUCLEOTIDE SEQUENCE [LARGE SCALE GENOMIC DNA]</scope>
    <source>
        <strain evidence="3 4">ATCC BAA-841</strain>
    </source>
</reference>
<feature type="domain" description="J" evidence="2">
    <location>
        <begin position="3"/>
        <end position="67"/>
    </location>
</feature>
<proteinExistence type="predicted"/>
<dbReference type="Proteomes" id="UP000070186">
    <property type="component" value="Unassembled WGS sequence"/>
</dbReference>
<dbReference type="STRING" id="281362.AT959_02695"/>
<keyword evidence="1" id="KW-0143">Chaperone</keyword>
<protein>
    <submittedName>
        <fullName evidence="3">Molecular chaperone DnaJ</fullName>
    </submittedName>
</protein>
<dbReference type="CDD" id="cd06257">
    <property type="entry name" value="DnaJ"/>
    <property type="match status" value="1"/>
</dbReference>
<name>A0A133XM15_9RHOO</name>
<evidence type="ECO:0000313" key="4">
    <source>
        <dbReference type="Proteomes" id="UP000070186"/>
    </source>
</evidence>